<sequence>MTTSEPSLRSSVASSIESLDTIRQRQEPTSYDHDHDRRWSQVVPPDSALTFDVDSQYSFSDPELFSPSSSATRPSDTSSDNRSQVLTMGPSSLSGDEELEEEDKGTAVATPATLQFFHETHNSLFSGSPERSVRGRTQTSSTMDGLDVYLRGSMLDKAHNVNRYRSCFQDLDDEFAFDPRMSFTKAWLGYMKHGHGIRPGEVHDEGFFESGENGNENNLPSRFSTTTTSTSNYVLVDDDVNDSNTAPVPASPADVLRRPHYNHISAPSLPPLPPIPASFWESQSLPHTRTRARSTPTSSGQTRQRNLSLSKFARGLSFSKSSGSKLKAEADAAAAGAQGWVWIDVKDNLHAREA</sequence>
<feature type="region of interest" description="Disordered" evidence="1">
    <location>
        <begin position="1"/>
        <end position="43"/>
    </location>
</feature>
<reference evidence="2" key="1">
    <citation type="submission" date="2023-03" db="EMBL/GenBank/DDBJ databases">
        <title>Massive genome expansion in bonnet fungi (Mycena s.s.) driven by repeated elements and novel gene families across ecological guilds.</title>
        <authorList>
            <consortium name="Lawrence Berkeley National Laboratory"/>
            <person name="Harder C.B."/>
            <person name="Miyauchi S."/>
            <person name="Viragh M."/>
            <person name="Kuo A."/>
            <person name="Thoen E."/>
            <person name="Andreopoulos B."/>
            <person name="Lu D."/>
            <person name="Skrede I."/>
            <person name="Drula E."/>
            <person name="Henrissat B."/>
            <person name="Morin E."/>
            <person name="Kohler A."/>
            <person name="Barry K."/>
            <person name="LaButti K."/>
            <person name="Morin E."/>
            <person name="Salamov A."/>
            <person name="Lipzen A."/>
            <person name="Mereny Z."/>
            <person name="Hegedus B."/>
            <person name="Baldrian P."/>
            <person name="Stursova M."/>
            <person name="Weitz H."/>
            <person name="Taylor A."/>
            <person name="Grigoriev I.V."/>
            <person name="Nagy L.G."/>
            <person name="Martin F."/>
            <person name="Kauserud H."/>
        </authorList>
    </citation>
    <scope>NUCLEOTIDE SEQUENCE</scope>
    <source>
        <strain evidence="2">9284</strain>
    </source>
</reference>
<feature type="region of interest" description="Disordered" evidence="1">
    <location>
        <begin position="284"/>
        <end position="306"/>
    </location>
</feature>
<accession>A0AAD7C2X0</accession>
<evidence type="ECO:0000256" key="1">
    <source>
        <dbReference type="SAM" id="MobiDB-lite"/>
    </source>
</evidence>
<evidence type="ECO:0000313" key="3">
    <source>
        <dbReference type="Proteomes" id="UP001221142"/>
    </source>
</evidence>
<keyword evidence="3" id="KW-1185">Reference proteome</keyword>
<evidence type="ECO:0000313" key="2">
    <source>
        <dbReference type="EMBL" id="KAJ7636414.1"/>
    </source>
</evidence>
<comment type="caution">
    <text evidence="2">The sequence shown here is derived from an EMBL/GenBank/DDBJ whole genome shotgun (WGS) entry which is preliminary data.</text>
</comment>
<feature type="compositionally biased region" description="Polar residues" evidence="1">
    <location>
        <begin position="81"/>
        <end position="90"/>
    </location>
</feature>
<feature type="compositionally biased region" description="Low complexity" evidence="1">
    <location>
        <begin position="66"/>
        <end position="80"/>
    </location>
</feature>
<organism evidence="2 3">
    <name type="scientific">Roridomyces roridus</name>
    <dbReference type="NCBI Taxonomy" id="1738132"/>
    <lineage>
        <taxon>Eukaryota</taxon>
        <taxon>Fungi</taxon>
        <taxon>Dikarya</taxon>
        <taxon>Basidiomycota</taxon>
        <taxon>Agaricomycotina</taxon>
        <taxon>Agaricomycetes</taxon>
        <taxon>Agaricomycetidae</taxon>
        <taxon>Agaricales</taxon>
        <taxon>Marasmiineae</taxon>
        <taxon>Mycenaceae</taxon>
        <taxon>Roridomyces</taxon>
    </lineage>
</organism>
<dbReference type="Proteomes" id="UP001221142">
    <property type="component" value="Unassembled WGS sequence"/>
</dbReference>
<feature type="compositionally biased region" description="Basic and acidic residues" evidence="1">
    <location>
        <begin position="20"/>
        <end position="39"/>
    </location>
</feature>
<feature type="region of interest" description="Disordered" evidence="1">
    <location>
        <begin position="60"/>
        <end position="104"/>
    </location>
</feature>
<dbReference type="AlphaFoldDB" id="A0AAD7C2X0"/>
<protein>
    <submittedName>
        <fullName evidence="2">Uncharacterized protein</fullName>
    </submittedName>
</protein>
<gene>
    <name evidence="2" type="ORF">FB45DRAFT_1055838</name>
</gene>
<dbReference type="EMBL" id="JARKIF010000006">
    <property type="protein sequence ID" value="KAJ7636414.1"/>
    <property type="molecule type" value="Genomic_DNA"/>
</dbReference>
<feature type="compositionally biased region" description="Polar residues" evidence="1">
    <location>
        <begin position="1"/>
        <end position="18"/>
    </location>
</feature>
<name>A0AAD7C2X0_9AGAR</name>
<proteinExistence type="predicted"/>